<feature type="compositionally biased region" description="Basic and acidic residues" evidence="1">
    <location>
        <begin position="14"/>
        <end position="23"/>
    </location>
</feature>
<evidence type="ECO:0000256" key="1">
    <source>
        <dbReference type="SAM" id="MobiDB-lite"/>
    </source>
</evidence>
<protein>
    <submittedName>
        <fullName evidence="2">Uncharacterized protein</fullName>
    </submittedName>
</protein>
<organism evidence="2 3">
    <name type="scientific">Paramarasmius palmivorus</name>
    <dbReference type="NCBI Taxonomy" id="297713"/>
    <lineage>
        <taxon>Eukaryota</taxon>
        <taxon>Fungi</taxon>
        <taxon>Dikarya</taxon>
        <taxon>Basidiomycota</taxon>
        <taxon>Agaricomycotina</taxon>
        <taxon>Agaricomycetes</taxon>
        <taxon>Agaricomycetidae</taxon>
        <taxon>Agaricales</taxon>
        <taxon>Marasmiineae</taxon>
        <taxon>Marasmiaceae</taxon>
        <taxon>Paramarasmius</taxon>
    </lineage>
</organism>
<dbReference type="PANTHER" id="PTHR31912">
    <property type="entry name" value="IP13529P"/>
    <property type="match status" value="1"/>
</dbReference>
<keyword evidence="3" id="KW-1185">Reference proteome</keyword>
<feature type="compositionally biased region" description="Pro residues" evidence="1">
    <location>
        <begin position="64"/>
        <end position="78"/>
    </location>
</feature>
<accession>A0AAW0AUU7</accession>
<gene>
    <name evidence="2" type="ORF">VNI00_018830</name>
</gene>
<feature type="region of interest" description="Disordered" evidence="1">
    <location>
        <begin position="1327"/>
        <end position="1353"/>
    </location>
</feature>
<evidence type="ECO:0000313" key="3">
    <source>
        <dbReference type="Proteomes" id="UP001383192"/>
    </source>
</evidence>
<feature type="region of interest" description="Disordered" evidence="1">
    <location>
        <begin position="1137"/>
        <end position="1211"/>
    </location>
</feature>
<feature type="compositionally biased region" description="Low complexity" evidence="1">
    <location>
        <begin position="1615"/>
        <end position="1661"/>
    </location>
</feature>
<feature type="compositionally biased region" description="Basic residues" evidence="1">
    <location>
        <begin position="24"/>
        <end position="35"/>
    </location>
</feature>
<name>A0AAW0AUU7_9AGAR</name>
<feature type="compositionally biased region" description="Basic and acidic residues" evidence="1">
    <location>
        <begin position="1137"/>
        <end position="1174"/>
    </location>
</feature>
<evidence type="ECO:0000313" key="2">
    <source>
        <dbReference type="EMBL" id="KAK7016753.1"/>
    </source>
</evidence>
<dbReference type="PANTHER" id="PTHR31912:SF34">
    <property type="entry name" value="NOTOCHORD-RELATED PROTEIN"/>
    <property type="match status" value="1"/>
</dbReference>
<feature type="compositionally biased region" description="Low complexity" evidence="1">
    <location>
        <begin position="1231"/>
        <end position="1244"/>
    </location>
</feature>
<dbReference type="Proteomes" id="UP001383192">
    <property type="component" value="Unassembled WGS sequence"/>
</dbReference>
<feature type="region of interest" description="Disordered" evidence="1">
    <location>
        <begin position="1613"/>
        <end position="1672"/>
    </location>
</feature>
<feature type="compositionally biased region" description="Polar residues" evidence="1">
    <location>
        <begin position="1254"/>
        <end position="1263"/>
    </location>
</feature>
<sequence>MRRHNVKSHSSTQKHKDALESMKQRRHIGKAKSGKPRVEVPIVNFSSTAVSDMDRPRARAQAPFDPPTIPPSTSPPSPSIHSDSILDEVTNLLQSAYHASVDEQEAESDPDEEDLTTLLRKLWSGALKANDAPAKSVEELCEENLDDSDHDSDPHDFWGIPGNTTATHRQRASTNLPFYLWPSRELYLTHLLFSAPRLRFSRAQKNAVLQWANEMGASNVPTLTSLKRCVNDVEELLGSSTKKVVTPSGNVLFVNDIAKTIAKYFANPKTRLHMSDYPEDGGTGASQMKHGRKWALDLPRNLLTLTVRVRKKLFFVGELLQCTDGRYFIPDRFYTKPLKDSNSEPKIYALGHSVTCTETGYVVNKDIMYTATDDFFLTYEDLVYRGHMKCGFSECSAEFAKDMPHRMREKANNKMVYGVPIIGFLDDVSANISKQWNKHHAFYASCGALPRELIEQEFFVIFVSSSPHVPPMEMIRAFMDCIRDTHDGILAYDCKYKEECLFTLHAHFLAGDNPMQAEEASQSSLNANHFCRTCDVGGTKVYKASEEGYARLFEAGTIRTPEKTQEQIKEQLRLATLYGAEGKIDAAKRETGTYDAASSTALEAVVELGKRLYSSSHPDRATTTTDEIRAKLEVEMEHLLTKYPINPLIGIEGFDVHLDTPMEILHTILLGVVKYFWGQTVHILEKAKGMGLFQLRLASLDASGLNIPNISAKYMCQYKGSLIGKHFKSIAQIMPFIVYDLVSKDLLDAWTIIGELVVLVWHTKIEDMDSYLEKLSTMITTFLNITAKCSLSILISKPKFHFLIHLPLYIHRFGPAILFSTEKYESYNHVFRLSSIFSNRQSPSRDSCQTFASQDIVKHIITGGYWFDQKAGKWVQAGSGILRYIEDNVVFQKLLGLNTETEVHPGTVGYTFPKNDDKESKTNPRTLPGVLWQNTYAFKVTKSSGGNNSPAFASEVLVQGSSVYAQNLDKIKIGSYALVESSRANDMGTMKLSVIRIDEILAREKGRTQAVAITGQFLDFADELHALLHLPCLSLSDQAVVCEPKQLRCAVNIQHDCSQAECSERQTQRTVQERIETTKTYNIVLHNSLQSYVMNTHALHNYQDIFQSIPAALLKKLERVPCSEDECTKIRTHAADRVRNQKKEDEEAKKKKELERAEKEAEKERKRLEREQKKANKATAGKTKKRKSRATQPKSPELFDALGDDEDVDMAHGLGHDERVETCDSPQVIPNSASTSSNSHSATTPLGPPPPANVATSSEQPTFPRSLLNARAGTGVIRPRRIQKQIAGVSSNLTQDSTEQDMGDNPALERLRAQYVGSTGARHGHFVSAESQSNRTRENGSNNSNPSGGARGEVFATPSRPSIARSYAFDDIYSQSTGRPVEGLPDHYQEYRAMLAATPTAAGNRRRQCPFDEPTPNTKCQLVEFSKEVATDLAVDPTALGKFAALPVAKQMIVLQGNHLAAKQEAIQKAATEAINGSTLKDRLSENLKACFTSPFISAYRIHNSKNIEAFVMENPDIFGIKKEYLDDQDFLKQLQHMIRKFLATIRGNMKTTIFQSLREAKNQPINKYSECVLGKLPVKVTLAHWHRYAFLRKVTTEFEALLQRQEKERLKELQAQASSASGTGSDTGGPSSSDASSSSGDSQSSVSGNQGRSTANSAGAADDDDDEELSNDEAATRVWLAKDFWRYVDWQMQEALAGTQFNDNGQRRPEAERIDLMATFYTKILQKDMDRYPIPSKAKKVLKEGENGPNVKPVWLVTIEKGMMF</sequence>
<feature type="region of interest" description="Disordered" evidence="1">
    <location>
        <begin position="1224"/>
        <end position="1263"/>
    </location>
</feature>
<feature type="region of interest" description="Disordered" evidence="1">
    <location>
        <begin position="1"/>
        <end position="83"/>
    </location>
</feature>
<comment type="caution">
    <text evidence="2">The sequence shown here is derived from an EMBL/GenBank/DDBJ whole genome shotgun (WGS) entry which is preliminary data.</text>
</comment>
<proteinExistence type="predicted"/>
<feature type="compositionally biased region" description="Low complexity" evidence="1">
    <location>
        <begin position="1339"/>
        <end position="1348"/>
    </location>
</feature>
<reference evidence="2 3" key="1">
    <citation type="submission" date="2024-01" db="EMBL/GenBank/DDBJ databases">
        <title>A draft genome for a cacao thread blight-causing isolate of Paramarasmius palmivorus.</title>
        <authorList>
            <person name="Baruah I.K."/>
            <person name="Bukari Y."/>
            <person name="Amoako-Attah I."/>
            <person name="Meinhardt L.W."/>
            <person name="Bailey B.A."/>
            <person name="Cohen S.P."/>
        </authorList>
    </citation>
    <scope>NUCLEOTIDE SEQUENCE [LARGE SCALE GENOMIC DNA]</scope>
    <source>
        <strain evidence="2 3">GH-12</strain>
    </source>
</reference>
<feature type="compositionally biased region" description="Acidic residues" evidence="1">
    <location>
        <begin position="1662"/>
        <end position="1672"/>
    </location>
</feature>
<dbReference type="EMBL" id="JAYKXP010000278">
    <property type="protein sequence ID" value="KAK7016753.1"/>
    <property type="molecule type" value="Genomic_DNA"/>
</dbReference>